<feature type="domain" description="Tetrapyrrole methylase" evidence="6">
    <location>
        <begin position="6"/>
        <end position="190"/>
    </location>
</feature>
<dbReference type="Gene3D" id="3.40.1010.10">
    <property type="entry name" value="Cobalt-precorrin-4 Transmethylase, Domain 1"/>
    <property type="match status" value="1"/>
</dbReference>
<reference evidence="7 8" key="1">
    <citation type="submission" date="2018-05" db="EMBL/GenBank/DDBJ databases">
        <title>Oceanovita maritima gen. nov., sp. nov., a marine bacterium in the family Rhodobacteraceae isolated from surface seawater of Lundu port Xiamen, China.</title>
        <authorList>
            <person name="Hetharua B.H."/>
            <person name="Min D."/>
            <person name="Liao H."/>
            <person name="Tian Y."/>
        </authorList>
    </citation>
    <scope>NUCLEOTIDE SEQUENCE [LARGE SCALE GENOMIC DNA]</scope>
    <source>
        <strain evidence="7 8">FSX-11</strain>
    </source>
</reference>
<dbReference type="OrthoDB" id="9787825at2"/>
<dbReference type="GO" id="GO:0032259">
    <property type="term" value="P:methylation"/>
    <property type="evidence" value="ECO:0007669"/>
    <property type="project" value="UniProtKB-KW"/>
</dbReference>
<dbReference type="GO" id="GO:0008276">
    <property type="term" value="F:protein methyltransferase activity"/>
    <property type="evidence" value="ECO:0007669"/>
    <property type="project" value="InterPro"/>
</dbReference>
<dbReference type="InterPro" id="IPR006365">
    <property type="entry name" value="Cbl_synth_CobL"/>
</dbReference>
<gene>
    <name evidence="7" type="ORF">DI396_02925</name>
</gene>
<evidence type="ECO:0000256" key="1">
    <source>
        <dbReference type="ARBA" id="ARBA00004953"/>
    </source>
</evidence>
<comment type="caution">
    <text evidence="7">The sequence shown here is derived from an EMBL/GenBank/DDBJ whole genome shotgun (WGS) entry which is preliminary data.</text>
</comment>
<dbReference type="RefSeq" id="WP_110794608.1">
    <property type="nucleotide sequence ID" value="NZ_KZ826481.1"/>
</dbReference>
<keyword evidence="4" id="KW-0808">Transferase</keyword>
<dbReference type="CDD" id="cd11644">
    <property type="entry name" value="Precorrin-6Y-MT"/>
    <property type="match status" value="1"/>
</dbReference>
<comment type="pathway">
    <text evidence="1">Cofactor biosynthesis; adenosylcobalamin biosynthesis.</text>
</comment>
<dbReference type="Proteomes" id="UP000248012">
    <property type="component" value="Unassembled WGS sequence"/>
</dbReference>
<dbReference type="NCBIfam" id="TIGR02467">
    <property type="entry name" value="CbiE"/>
    <property type="match status" value="1"/>
</dbReference>
<protein>
    <submittedName>
        <fullName evidence="7">Cobalamin biosynthesis bifunctional protein CbiET</fullName>
    </submittedName>
</protein>
<evidence type="ECO:0000256" key="3">
    <source>
        <dbReference type="ARBA" id="ARBA00022603"/>
    </source>
</evidence>
<dbReference type="PANTHER" id="PTHR43182">
    <property type="entry name" value="COBALT-PRECORRIN-6B C(15)-METHYLTRANSFERASE (DECARBOXYLATING)"/>
    <property type="match status" value="1"/>
</dbReference>
<dbReference type="InterPro" id="IPR012818">
    <property type="entry name" value="CbiE"/>
</dbReference>
<keyword evidence="3" id="KW-0489">Methyltransferase</keyword>
<dbReference type="Gene3D" id="3.40.50.150">
    <property type="entry name" value="Vaccinia Virus protein VP39"/>
    <property type="match status" value="1"/>
</dbReference>
<dbReference type="SUPFAM" id="SSF53790">
    <property type="entry name" value="Tetrapyrrole methylase"/>
    <property type="match status" value="1"/>
</dbReference>
<accession>A0A2V4MQJ8</accession>
<sequence length="402" mass="42293">MTTPWLHIIGIGEEGMAGLTPASRAVLEAAEVVIGGDRHHSLAPDLTAERIAWPSPFDALIDQLRALRGRRVVVLATGDPLWYSVGARIARAMDPAEITFHPQVSAFQHAAARMGWSMADSAQLTVHGRAVEQVIPFIAPDARLLILTTGSETPAQVADILVDRGYGASKVTVLAAMGGAHEARFDGTAEAWAHEVPAFNTMAVACIPTAGAAILPLTGLPDDCFVSDGTMTKQEVRAATMAKLMPMRGALLWDVGCGCGSVAVEWMRGARDALAIGIEPRADRRDLAARNAIVLGAPKLELRAGKVPEALADLPVPDAVFIGGGLSRETVEASLGALKPFGRLVANAVTIESESLLVQMQKTYGGELVKIAVSRAGQLGGASGPSGWRPSMAVTQWSLIKR</sequence>
<dbReference type="InterPro" id="IPR050714">
    <property type="entry name" value="Cobalamin_biosynth_MTase"/>
</dbReference>
<name>A0A2V4MQJ8_9RHOB</name>
<dbReference type="SUPFAM" id="SSF53335">
    <property type="entry name" value="S-adenosyl-L-methionine-dependent methyltransferases"/>
    <property type="match status" value="1"/>
</dbReference>
<dbReference type="InterPro" id="IPR035996">
    <property type="entry name" value="4pyrrol_Methylase_sf"/>
</dbReference>
<dbReference type="UniPathway" id="UPA00148"/>
<evidence type="ECO:0000256" key="4">
    <source>
        <dbReference type="ARBA" id="ARBA00022679"/>
    </source>
</evidence>
<proteinExistence type="predicted"/>
<keyword evidence="2" id="KW-0169">Cobalamin biosynthesis</keyword>
<evidence type="ECO:0000313" key="8">
    <source>
        <dbReference type="Proteomes" id="UP000248012"/>
    </source>
</evidence>
<evidence type="ECO:0000256" key="5">
    <source>
        <dbReference type="ARBA" id="ARBA00022691"/>
    </source>
</evidence>
<dbReference type="EMBL" id="QFVT01000002">
    <property type="protein sequence ID" value="PYC49031.1"/>
    <property type="molecule type" value="Genomic_DNA"/>
</dbReference>
<keyword evidence="5" id="KW-0949">S-adenosyl-L-methionine</keyword>
<organism evidence="7 8">
    <name type="scientific">Litorivita pollutaquae</name>
    <dbReference type="NCBI Taxonomy" id="2200892"/>
    <lineage>
        <taxon>Bacteria</taxon>
        <taxon>Pseudomonadati</taxon>
        <taxon>Pseudomonadota</taxon>
        <taxon>Alphaproteobacteria</taxon>
        <taxon>Rhodobacterales</taxon>
        <taxon>Paracoccaceae</taxon>
        <taxon>Litorivita</taxon>
    </lineage>
</organism>
<dbReference type="InterPro" id="IPR014008">
    <property type="entry name" value="Cbl_synth_MTase_CbiT"/>
</dbReference>
<keyword evidence="8" id="KW-1185">Reference proteome</keyword>
<evidence type="ECO:0000259" key="6">
    <source>
        <dbReference type="Pfam" id="PF00590"/>
    </source>
</evidence>
<dbReference type="InterPro" id="IPR029063">
    <property type="entry name" value="SAM-dependent_MTases_sf"/>
</dbReference>
<dbReference type="GO" id="GO:0009236">
    <property type="term" value="P:cobalamin biosynthetic process"/>
    <property type="evidence" value="ECO:0007669"/>
    <property type="project" value="UniProtKB-UniPathway"/>
</dbReference>
<dbReference type="InterPro" id="IPR000878">
    <property type="entry name" value="4pyrrol_Mease"/>
</dbReference>
<evidence type="ECO:0000256" key="2">
    <source>
        <dbReference type="ARBA" id="ARBA00022573"/>
    </source>
</evidence>
<dbReference type="AlphaFoldDB" id="A0A2V4MQJ8"/>
<dbReference type="InterPro" id="IPR014777">
    <property type="entry name" value="4pyrrole_Mease_sub1"/>
</dbReference>
<evidence type="ECO:0000313" key="7">
    <source>
        <dbReference type="EMBL" id="PYC49031.1"/>
    </source>
</evidence>
<dbReference type="PIRSF" id="PIRSF036428">
    <property type="entry name" value="CobL"/>
    <property type="match status" value="1"/>
</dbReference>
<dbReference type="NCBIfam" id="TIGR02469">
    <property type="entry name" value="CbiT"/>
    <property type="match status" value="1"/>
</dbReference>
<dbReference type="PANTHER" id="PTHR43182:SF1">
    <property type="entry name" value="COBALT-PRECORRIN-7 C(5)-METHYLTRANSFERASE"/>
    <property type="match status" value="1"/>
</dbReference>
<dbReference type="Pfam" id="PF00590">
    <property type="entry name" value="TP_methylase"/>
    <property type="match status" value="1"/>
</dbReference>